<dbReference type="Proteomes" id="UP001328107">
    <property type="component" value="Unassembled WGS sequence"/>
</dbReference>
<gene>
    <name evidence="1" type="ORF">PMAYCL1PPCAC_20770</name>
</gene>
<reference evidence="2" key="1">
    <citation type="submission" date="2022-10" db="EMBL/GenBank/DDBJ databases">
        <title>Genome assembly of Pristionchus species.</title>
        <authorList>
            <person name="Yoshida K."/>
            <person name="Sommer R.J."/>
        </authorList>
    </citation>
    <scope>NUCLEOTIDE SEQUENCE [LARGE SCALE GENOMIC DNA]</scope>
    <source>
        <strain evidence="2">RS5460</strain>
    </source>
</reference>
<organism evidence="1 2">
    <name type="scientific">Pristionchus mayeri</name>
    <dbReference type="NCBI Taxonomy" id="1317129"/>
    <lineage>
        <taxon>Eukaryota</taxon>
        <taxon>Metazoa</taxon>
        <taxon>Ecdysozoa</taxon>
        <taxon>Nematoda</taxon>
        <taxon>Chromadorea</taxon>
        <taxon>Rhabditida</taxon>
        <taxon>Rhabditina</taxon>
        <taxon>Diplogasteromorpha</taxon>
        <taxon>Diplogasteroidea</taxon>
        <taxon>Neodiplogasteridae</taxon>
        <taxon>Pristionchus</taxon>
    </lineage>
</organism>
<proteinExistence type="predicted"/>
<evidence type="ECO:0000313" key="1">
    <source>
        <dbReference type="EMBL" id="GMR50575.1"/>
    </source>
</evidence>
<comment type="caution">
    <text evidence="1">The sequence shown here is derived from an EMBL/GenBank/DDBJ whole genome shotgun (WGS) entry which is preliminary data.</text>
</comment>
<protein>
    <submittedName>
        <fullName evidence="1">Uncharacterized protein</fullName>
    </submittedName>
</protein>
<dbReference type="EMBL" id="BTRK01000004">
    <property type="protein sequence ID" value="GMR50575.1"/>
    <property type="molecule type" value="Genomic_DNA"/>
</dbReference>
<evidence type="ECO:0000313" key="2">
    <source>
        <dbReference type="Proteomes" id="UP001328107"/>
    </source>
</evidence>
<name>A0AAN5CUH3_9BILA</name>
<feature type="non-terminal residue" evidence="1">
    <location>
        <position position="1"/>
    </location>
</feature>
<dbReference type="AlphaFoldDB" id="A0AAN5CUH3"/>
<accession>A0AAN5CUH3</accession>
<sequence>EQISERRQVRYRSVVRVESQRPREGDEPLAEVEQNDHLHQCRDKVDACEDDASGRHDCCELEEPDEQVEEEMARHDKEEQDASRVRIPV</sequence>
<feature type="non-terminal residue" evidence="1">
    <location>
        <position position="89"/>
    </location>
</feature>
<keyword evidence="2" id="KW-1185">Reference proteome</keyword>